<name>A0A7W5V8L6_9ACTN</name>
<dbReference type="GeneID" id="95389660"/>
<dbReference type="Proteomes" id="UP000579945">
    <property type="component" value="Unassembled WGS sequence"/>
</dbReference>
<dbReference type="RefSeq" id="WP_183647812.1">
    <property type="nucleotide sequence ID" value="NZ_BAAAXX010000020.1"/>
</dbReference>
<evidence type="ECO:0000313" key="2">
    <source>
        <dbReference type="Proteomes" id="UP000579945"/>
    </source>
</evidence>
<comment type="caution">
    <text evidence="1">The sequence shown here is derived from an EMBL/GenBank/DDBJ whole genome shotgun (WGS) entry which is preliminary data.</text>
</comment>
<organism evidence="1 2">
    <name type="scientific">Nonomuraea dietziae</name>
    <dbReference type="NCBI Taxonomy" id="65515"/>
    <lineage>
        <taxon>Bacteria</taxon>
        <taxon>Bacillati</taxon>
        <taxon>Actinomycetota</taxon>
        <taxon>Actinomycetes</taxon>
        <taxon>Streptosporangiales</taxon>
        <taxon>Streptosporangiaceae</taxon>
        <taxon>Nonomuraea</taxon>
    </lineage>
</organism>
<gene>
    <name evidence="1" type="ORF">FHR33_003214</name>
</gene>
<accession>A0A7W5V8L6</accession>
<dbReference type="EMBL" id="JACIBV010000001">
    <property type="protein sequence ID" value="MBB3727354.1"/>
    <property type="molecule type" value="Genomic_DNA"/>
</dbReference>
<protein>
    <submittedName>
        <fullName evidence="1">Uncharacterized protein</fullName>
    </submittedName>
</protein>
<sequence>MIAPTVYRPLPRPQAWLITWVDGEPVIVVNSNLDEGEQRAARLDAQRAARSTRPPP</sequence>
<proteinExistence type="predicted"/>
<evidence type="ECO:0000313" key="1">
    <source>
        <dbReference type="EMBL" id="MBB3727354.1"/>
    </source>
</evidence>
<keyword evidence="2" id="KW-1185">Reference proteome</keyword>
<dbReference type="AlphaFoldDB" id="A0A7W5V8L6"/>
<reference evidence="1 2" key="1">
    <citation type="submission" date="2020-08" db="EMBL/GenBank/DDBJ databases">
        <title>Sequencing the genomes of 1000 actinobacteria strains.</title>
        <authorList>
            <person name="Klenk H.-P."/>
        </authorList>
    </citation>
    <scope>NUCLEOTIDE SEQUENCE [LARGE SCALE GENOMIC DNA]</scope>
    <source>
        <strain evidence="1 2">DSM 44320</strain>
    </source>
</reference>